<gene>
    <name evidence="1" type="ORF">FMOSSE_LOCUS8377</name>
</gene>
<comment type="caution">
    <text evidence="1">The sequence shown here is derived from an EMBL/GenBank/DDBJ whole genome shotgun (WGS) entry which is preliminary data.</text>
</comment>
<reference evidence="1" key="1">
    <citation type="submission" date="2021-06" db="EMBL/GenBank/DDBJ databases">
        <authorList>
            <person name="Kallberg Y."/>
            <person name="Tangrot J."/>
            <person name="Rosling A."/>
        </authorList>
    </citation>
    <scope>NUCLEOTIDE SEQUENCE</scope>
    <source>
        <strain evidence="1">87-6 pot B 2015</strain>
    </source>
</reference>
<protein>
    <submittedName>
        <fullName evidence="1">11760_t:CDS:1</fullName>
    </submittedName>
</protein>
<dbReference type="Proteomes" id="UP000789375">
    <property type="component" value="Unassembled WGS sequence"/>
</dbReference>
<name>A0A9N9GB52_FUNMO</name>
<evidence type="ECO:0000313" key="2">
    <source>
        <dbReference type="Proteomes" id="UP000789375"/>
    </source>
</evidence>
<feature type="non-terminal residue" evidence="1">
    <location>
        <position position="1"/>
    </location>
</feature>
<evidence type="ECO:0000313" key="1">
    <source>
        <dbReference type="EMBL" id="CAG8589792.1"/>
    </source>
</evidence>
<keyword evidence="2" id="KW-1185">Reference proteome</keyword>
<organism evidence="1 2">
    <name type="scientific">Funneliformis mosseae</name>
    <name type="common">Endomycorrhizal fungus</name>
    <name type="synonym">Glomus mosseae</name>
    <dbReference type="NCBI Taxonomy" id="27381"/>
    <lineage>
        <taxon>Eukaryota</taxon>
        <taxon>Fungi</taxon>
        <taxon>Fungi incertae sedis</taxon>
        <taxon>Mucoromycota</taxon>
        <taxon>Glomeromycotina</taxon>
        <taxon>Glomeromycetes</taxon>
        <taxon>Glomerales</taxon>
        <taxon>Glomeraceae</taxon>
        <taxon>Funneliformis</taxon>
    </lineage>
</organism>
<accession>A0A9N9GB52</accession>
<dbReference type="AlphaFoldDB" id="A0A9N9GB52"/>
<sequence length="86" mass="9901">KTEIQSVLNAAACPRRNGKKFQQMCWKSCQKTQNSVLPEAKIYYVMQLKSFNATEHSSQRRALTIVQFQPQALKSTHITIPTNIYE</sequence>
<proteinExistence type="predicted"/>
<dbReference type="EMBL" id="CAJVPP010002163">
    <property type="protein sequence ID" value="CAG8589792.1"/>
    <property type="molecule type" value="Genomic_DNA"/>
</dbReference>